<dbReference type="AlphaFoldDB" id="A0A6H5GLT8"/>
<name>A0A6H5GLT8_9HEMI</name>
<evidence type="ECO:0000313" key="4">
    <source>
        <dbReference type="EMBL" id="CAB0004025.1"/>
    </source>
</evidence>
<feature type="coiled-coil region" evidence="2">
    <location>
        <begin position="32"/>
        <end position="115"/>
    </location>
</feature>
<evidence type="ECO:0000313" key="5">
    <source>
        <dbReference type="Proteomes" id="UP000479000"/>
    </source>
</evidence>
<dbReference type="PANTHER" id="PTHR21694:SF18">
    <property type="entry name" value="COILED-COIL DOMAIN-CONTAINING PROTEIN 63"/>
    <property type="match status" value="1"/>
</dbReference>
<reference evidence="4 5" key="1">
    <citation type="submission" date="2020-02" db="EMBL/GenBank/DDBJ databases">
        <authorList>
            <person name="Ferguson B K."/>
        </authorList>
    </citation>
    <scope>NUCLEOTIDE SEQUENCE [LARGE SCALE GENOMIC DNA]</scope>
</reference>
<keyword evidence="5" id="KW-1185">Reference proteome</keyword>
<gene>
    <name evidence="4" type="ORF">NTEN_LOCUS9502</name>
</gene>
<accession>A0A6H5GLT8</accession>
<dbReference type="InterPro" id="IPR049258">
    <property type="entry name" value="ODAD1_CC"/>
</dbReference>
<feature type="coiled-coil region" evidence="2">
    <location>
        <begin position="148"/>
        <end position="196"/>
    </location>
</feature>
<dbReference type="Pfam" id="PF21773">
    <property type="entry name" value="ODAD1_CC"/>
    <property type="match status" value="1"/>
</dbReference>
<evidence type="ECO:0000256" key="1">
    <source>
        <dbReference type="ARBA" id="ARBA00023054"/>
    </source>
</evidence>
<dbReference type="OrthoDB" id="6766775at2759"/>
<organism evidence="4 5">
    <name type="scientific">Nesidiocoris tenuis</name>
    <dbReference type="NCBI Taxonomy" id="355587"/>
    <lineage>
        <taxon>Eukaryota</taxon>
        <taxon>Metazoa</taxon>
        <taxon>Ecdysozoa</taxon>
        <taxon>Arthropoda</taxon>
        <taxon>Hexapoda</taxon>
        <taxon>Insecta</taxon>
        <taxon>Pterygota</taxon>
        <taxon>Neoptera</taxon>
        <taxon>Paraneoptera</taxon>
        <taxon>Hemiptera</taxon>
        <taxon>Heteroptera</taxon>
        <taxon>Panheteroptera</taxon>
        <taxon>Cimicomorpha</taxon>
        <taxon>Miridae</taxon>
        <taxon>Dicyphina</taxon>
        <taxon>Nesidiocoris</taxon>
    </lineage>
</organism>
<dbReference type="PANTHER" id="PTHR21694">
    <property type="entry name" value="COILED-COIL DOMAIN-CONTAINING PROTEIN 63"/>
    <property type="match status" value="1"/>
</dbReference>
<evidence type="ECO:0000259" key="3">
    <source>
        <dbReference type="Pfam" id="PF21773"/>
    </source>
</evidence>
<proteinExistence type="predicted"/>
<evidence type="ECO:0000256" key="2">
    <source>
        <dbReference type="SAM" id="Coils"/>
    </source>
</evidence>
<feature type="coiled-coil region" evidence="2">
    <location>
        <begin position="307"/>
        <end position="334"/>
    </location>
</feature>
<keyword evidence="1 2" id="KW-0175">Coiled coil</keyword>
<feature type="domain" description="ODAD1 central coiled coil region" evidence="3">
    <location>
        <begin position="88"/>
        <end position="357"/>
    </location>
</feature>
<protein>
    <recommendedName>
        <fullName evidence="3">ODAD1 central coiled coil region domain-containing protein</fullName>
    </recommendedName>
</protein>
<dbReference type="EMBL" id="CADCXU010014353">
    <property type="protein sequence ID" value="CAB0004025.1"/>
    <property type="molecule type" value="Genomic_DNA"/>
</dbReference>
<sequence length="520" mass="61102">MYENDFCQLCIKAKRILSENGKRADSKREDEIKKVYFEYKALKDKVQEARAELKSKKEQINQTQVTIQTKRRHRAAGTIVGPPLPFTIAKYENELKEANRQQNDVLSRVGELRREVAKMMAQRLSYMKSVSMSLNNLARGKKYMLDILQQATMALKTREEAMESLQRIEEKRRQVREEVRELLVQLKTTLDRESDKAMFFTEKGTRRIIKGSKGGDLSPEILDAMEKELTEKFDTMYQHYIPVASLFWAKSLNPVEIGNIYQECTQEYVHIMTYMLAKATTMERENFTANQTKRKIAEEGKKYVRTVKTSRENLAALQGQLDRLENQLDMVKADESYKTFLKEYYLDRIEDMFNQTEMNFILQLYPNWRRNVDIFGHAMMRVEKIIVKAISVYKKSNENLYESPFVYDKFGQHMVVIPKDPRKRAKALSEIARRKHMIDADMVPVDTPCPLCTEEERMAEFRQKEDKVKTKKYFEDQIEQLWGNDMLKLIIHRIELCGHPGARELQQGMVVTATKVKKKL</sequence>
<dbReference type="Proteomes" id="UP000479000">
    <property type="component" value="Unassembled WGS sequence"/>
</dbReference>
<dbReference type="InterPro" id="IPR051876">
    <property type="entry name" value="ODA-DC/CCD"/>
</dbReference>